<gene>
    <name evidence="2" type="primary">ybaN</name>
    <name evidence="2" type="ORF">jaqu_25250</name>
</gene>
<proteinExistence type="predicted"/>
<evidence type="ECO:0000313" key="2">
    <source>
        <dbReference type="EMBL" id="KIT15731.1"/>
    </source>
</evidence>
<keyword evidence="3" id="KW-1185">Reference proteome</keyword>
<name>A0A0D1EFR8_9RHOB</name>
<dbReference type="Pfam" id="PF04304">
    <property type="entry name" value="DUF454"/>
    <property type="match status" value="1"/>
</dbReference>
<keyword evidence="1" id="KW-0472">Membrane</keyword>
<comment type="caution">
    <text evidence="2">The sequence shown here is derived from an EMBL/GenBank/DDBJ whole genome shotgun (WGS) entry which is preliminary data.</text>
</comment>
<organism evidence="2 3">
    <name type="scientific">Jannaschia aquimarina</name>
    <dbReference type="NCBI Taxonomy" id="935700"/>
    <lineage>
        <taxon>Bacteria</taxon>
        <taxon>Pseudomonadati</taxon>
        <taxon>Pseudomonadota</taxon>
        <taxon>Alphaproteobacteria</taxon>
        <taxon>Rhodobacterales</taxon>
        <taxon>Roseobacteraceae</taxon>
        <taxon>Jannaschia</taxon>
    </lineage>
</organism>
<keyword evidence="1" id="KW-1133">Transmembrane helix</keyword>
<evidence type="ECO:0000256" key="1">
    <source>
        <dbReference type="SAM" id="Phobius"/>
    </source>
</evidence>
<reference evidence="2 3" key="1">
    <citation type="submission" date="2015-02" db="EMBL/GenBank/DDBJ databases">
        <title>Genome Sequence of Jannaschia aquimarina DSM28248, a member of the Roseobacter clade.</title>
        <authorList>
            <person name="Voget S."/>
            <person name="Daniel R."/>
        </authorList>
    </citation>
    <scope>NUCLEOTIDE SEQUENCE [LARGE SCALE GENOMIC DNA]</scope>
    <source>
        <strain evidence="2 3">GSW-M26</strain>
    </source>
</reference>
<feature type="transmembrane region" description="Helical" evidence="1">
    <location>
        <begin position="12"/>
        <end position="40"/>
    </location>
</feature>
<sequence>MVAGALWRGLGWGALALGVGGAVLPLLPTTPFVILAAAAFGRGSPRIAAHPAFGPALARWRDRSAIAPRAKALALAAMAASFGVAAWAGVAGPALAVQGACLLAATLFVATRPGA</sequence>
<keyword evidence="1" id="KW-0812">Transmembrane</keyword>
<dbReference type="PIRSF" id="PIRSF016789">
    <property type="entry name" value="DUF454"/>
    <property type="match status" value="1"/>
</dbReference>
<dbReference type="EMBL" id="JYFE01000045">
    <property type="protein sequence ID" value="KIT15731.1"/>
    <property type="molecule type" value="Genomic_DNA"/>
</dbReference>
<evidence type="ECO:0000313" key="3">
    <source>
        <dbReference type="Proteomes" id="UP000032232"/>
    </source>
</evidence>
<feature type="transmembrane region" description="Helical" evidence="1">
    <location>
        <begin position="70"/>
        <end position="88"/>
    </location>
</feature>
<dbReference type="PATRIC" id="fig|935700.4.peg.2604"/>
<dbReference type="PANTHER" id="PTHR35813:SF1">
    <property type="entry name" value="INNER MEMBRANE PROTEIN YBAN"/>
    <property type="match status" value="1"/>
</dbReference>
<protein>
    <submittedName>
        <fullName evidence="2">YbaN protein</fullName>
    </submittedName>
</protein>
<dbReference type="GO" id="GO:0005886">
    <property type="term" value="C:plasma membrane"/>
    <property type="evidence" value="ECO:0007669"/>
    <property type="project" value="TreeGrafter"/>
</dbReference>
<dbReference type="RefSeq" id="WP_043919325.1">
    <property type="nucleotide sequence ID" value="NZ_JYFE01000045.1"/>
</dbReference>
<dbReference type="AlphaFoldDB" id="A0A0D1EFR8"/>
<accession>A0A0D1EFR8</accession>
<dbReference type="Proteomes" id="UP000032232">
    <property type="component" value="Unassembled WGS sequence"/>
</dbReference>
<dbReference type="STRING" id="935700.jaqu_25250"/>
<dbReference type="InterPro" id="IPR007401">
    <property type="entry name" value="DUF454"/>
</dbReference>
<dbReference type="PANTHER" id="PTHR35813">
    <property type="entry name" value="INNER MEMBRANE PROTEIN YBAN"/>
    <property type="match status" value="1"/>
</dbReference>